<dbReference type="PANTHER" id="PTHR43060:SF15">
    <property type="entry name" value="3-HYDROXYISOBUTYRATE DEHYDROGENASE-LIKE 1, MITOCHONDRIAL-RELATED"/>
    <property type="match status" value="1"/>
</dbReference>
<feature type="region of interest" description="Disordered" evidence="5">
    <location>
        <begin position="386"/>
        <end position="515"/>
    </location>
</feature>
<accession>A0A9P1BS44</accession>
<organism evidence="8">
    <name type="scientific">Cladocopium goreaui</name>
    <dbReference type="NCBI Taxonomy" id="2562237"/>
    <lineage>
        <taxon>Eukaryota</taxon>
        <taxon>Sar</taxon>
        <taxon>Alveolata</taxon>
        <taxon>Dinophyceae</taxon>
        <taxon>Suessiales</taxon>
        <taxon>Symbiodiniaceae</taxon>
        <taxon>Cladocopium</taxon>
    </lineage>
</organism>
<dbReference type="Gene3D" id="3.40.50.720">
    <property type="entry name" value="NAD(P)-binding Rossmann-like Domain"/>
    <property type="match status" value="1"/>
</dbReference>
<feature type="region of interest" description="Disordered" evidence="5">
    <location>
        <begin position="669"/>
        <end position="724"/>
    </location>
</feature>
<evidence type="ECO:0000313" key="10">
    <source>
        <dbReference type="EMBL" id="CAL4765771.1"/>
    </source>
</evidence>
<comment type="similarity">
    <text evidence="1">Belongs to the HIBADH-related family.</text>
</comment>
<evidence type="ECO:0000256" key="4">
    <source>
        <dbReference type="ARBA" id="ARBA00023172"/>
    </source>
</evidence>
<feature type="domain" description="6-phosphogluconate dehydrogenase NADP-binding" evidence="6">
    <location>
        <begin position="10"/>
        <end position="180"/>
    </location>
</feature>
<dbReference type="EMBL" id="CAMXCT030000413">
    <property type="protein sequence ID" value="CAL4765771.1"/>
    <property type="molecule type" value="Genomic_DNA"/>
</dbReference>
<feature type="domain" description="3-hydroxyisobutyrate dehydrogenase-like NAD-binding" evidence="7">
    <location>
        <begin position="183"/>
        <end position="270"/>
    </location>
</feature>
<dbReference type="EMBL" id="CAMXCT010000413">
    <property type="protein sequence ID" value="CAI3978459.1"/>
    <property type="molecule type" value="Genomic_DNA"/>
</dbReference>
<evidence type="ECO:0000313" key="8">
    <source>
        <dbReference type="EMBL" id="CAI3978459.1"/>
    </source>
</evidence>
<evidence type="ECO:0000313" key="11">
    <source>
        <dbReference type="Proteomes" id="UP001152797"/>
    </source>
</evidence>
<sequence>MAAMAASRCVGFVGLGSMGSGMAANLVARLGASTDKALPSRPRLLLFDARPEAVDRLLAANTAAMTRRASSLEALAAECGMILLCLPDGAVVKRTVQAMVSSLQPGSLVVDNSTTSPATARETSQLLSERGIAFLDAPVTGAPQRASDGTLTVMVGGCEKRLEEARPVLSSFASKVLHMGATGNGQLSKALNNCLYNISCAAMAELLPFAARAQLPLEEFVEVVSSGTGQSFGFNQWAPRILKREFEAPKHGFPMGSAFKDFETLQEAFSNEGELVEIVVYNDQGQMQGTILVELLREYEDPAHEGRSWLGKIHACQDDYFAWWVSTTYDQGEAGIHFCGRRGDHCSVRTPFRDVLHVDVFRMLPGDSALSLPWLSEDQKNLVTQLLKASGPPPPGSGQVPGAGAGEPGGRGKVEGGEPGIRGLAAALAGGERESDAGEVENEPKEKKTKKRKAGREKDEDYGQGLQEKIAKRSPPNVGASALRLKLKKKKASKKKKNKDKKKTSSSSESSDRSDSLFQLAALPAGTEKIHRLHEERPGTLANLTLLKFQEILERTVGLSRGTAENPQEESLPPVARGYLTQILLTRFPEAAAGLRNVRELRTLAAIIDGICQNDSMRSLDVAVQRFKSIELFMSQGSWEQGNLLELIPSEGEARSYFRPELKATQQELKTEQRLRAGPWQPRRNQWAPRWEDRQAPHAEAVDPGGAEAGKDEKPPSNRPVPGEEIRKVMENGTFEDERGQWMRRILYDLLEHPQVRQYYDELRCLVQAPTTWKEVEHRFSEILVEMMDEPEEKLLESLRNTFKCLTEDDPKPLLKLLGVPQPPSGPSPEAVKGPLAREYRGVEIRYRTELWVGQDGGVFVGRSKPGRPGCVIHEDFGRHLDRELFREALLGKPLYVDEGEEDLAVEVVQDFNLARGPEARRVDWQAEWLKTWQRLLGHGVSLSYTGVALKLMIRSRPGSLGNFSRLFKCCALRNFQGHPAELLPMALPDDTAEEQHAFGALVKAAGAAHDPSDEDWSAVEKSCEKAGIAAWSWLQVLGVNALYLGGGTDRCLSTQMAHSCEWSPGQQALMSRARELAEIWLEKGEGKIEIGEWDKISQSLDGIYTGPEVKKAYPLTVEGILPTTPAADEAGRIELAEVVAPELKSFVLNPELLRIPDDELIDPRTFAKVHVDSDEEWNRVVAHLVKAGMLEREDPHETLRYKDEAVRNGAFGVHKGWQQREDGSLFRTLRLIINLIPSNGFQRKTPWRPSQKMGYSPLWGQMVVLEDEVVMSYGEDQRHCFHIYRPGSKWRGYFVLSKKAAGWAFADSSQEASYPRVKTAPMGWSNVVDFIQSGLEMMGTQAGMSIKHAVRLGDALPALPLDTPRTYYSWYVDNWDSFKIVAKSDMGEYEGKPSDDQLKLRAVFKLWDVGRDPKKAAEGTLSWSSLGAEVDGGRGLVGSNTKFRRGILGATINLLQAPWIRTDSQELQALVSKHMHTVQFCRPLASAFDHLYREVANPGGGRNLNDLARDELLLLSSLLPQHWINQRHTPSGTVFATDASEEGGGACQSTGLSEWGHQRCHGLSYAENGLEGSAADDLLVVEMFAGMGGLKQALELIGMVPQGIISIDNDPTSKKLSRAHCRHGILYDDVKTITKEMVVEWRRQFPRARQILLAGGWPCIHHSSLNANRQGAAGATSQLLDEMMKIRSWIKEASAAHGLPSWDLLEFYENVVMDKSDLEVQSEKIGWLPMHVEAADVGRCRRPRLYWVKGIQMINGSDLKVEQQAKIRDLEIALDKGVIKTEIPPLDWFLNKGAKKLSQENEPFYTFTRPIMRKEPPPSPAGLERASPKALQRWRGDSFRLPPYAYENANLVTDKSGPRRLLPDEQLRMMGYTSSHLTLKSKLTNDQKGHLIGNSFSAIVVARLLTGLALDDDQGKDVDLTKAIWESWRSLEDQVGREQQPWRTRFGQGPRAGQGVVAMRRRVLPPADLPLKAKLDPQNRLTDEELLAYMLTRQAVQKGCDIRVDLNQPFSYGTMCRHSIDPGNWRWKVLLSYQWKKGGQHINVLEATAILDLARKLAREPKHHGMRSILLVDNIVSLSVIAKGRSSARSLQAPLRRLTVVLLAADLRFYLGWVKRSWRLHGSWSRAELPDRALPFTPLMAYGLAQMAFNKGWKDLCMVILLGFTMFARTGELFQAKAGDFVFDHRLRKGVWSLPLTKSGQRAGVRESLTIEDQWLLVALKNYCKSLHPGDTLRKASPQLMRNRFKELLQEANLPPGFAFYSLRRGGATHAYRQSNNLSWVCLVGRWGHEKTARIYITDALAQLTDIGLEIPPVLAGALATYKEALTRGLADEHKGAMVKVWERKMDVTCSAAKS</sequence>
<dbReference type="PANTHER" id="PTHR43060">
    <property type="entry name" value="3-HYDROXYISOBUTYRATE DEHYDROGENASE-LIKE 1, MITOCHONDRIAL-RELATED"/>
    <property type="match status" value="1"/>
</dbReference>
<dbReference type="GO" id="GO:0015074">
    <property type="term" value="P:DNA integration"/>
    <property type="evidence" value="ECO:0007669"/>
    <property type="project" value="InterPro"/>
</dbReference>
<dbReference type="GO" id="GO:0050661">
    <property type="term" value="F:NADP binding"/>
    <property type="evidence" value="ECO:0007669"/>
    <property type="project" value="InterPro"/>
</dbReference>
<dbReference type="InterPro" id="IPR008927">
    <property type="entry name" value="6-PGluconate_DH-like_C_sf"/>
</dbReference>
<dbReference type="SUPFAM" id="SSF53335">
    <property type="entry name" value="S-adenosyl-L-methionine-dependent methyltransferases"/>
    <property type="match status" value="1"/>
</dbReference>
<dbReference type="InterPro" id="IPR013762">
    <property type="entry name" value="Integrase-like_cat_sf"/>
</dbReference>
<protein>
    <submittedName>
        <fullName evidence="10">2-hydroxy-3-oxopropionate reductase (Tartronat e semialdehyde reductase) (TSAR)</fullName>
    </submittedName>
</protein>
<reference evidence="9" key="2">
    <citation type="submission" date="2024-04" db="EMBL/GenBank/DDBJ databases">
        <authorList>
            <person name="Chen Y."/>
            <person name="Shah S."/>
            <person name="Dougan E. K."/>
            <person name="Thang M."/>
            <person name="Chan C."/>
        </authorList>
    </citation>
    <scope>NUCLEOTIDE SEQUENCE [LARGE SCALE GENOMIC DNA]</scope>
</reference>
<feature type="compositionally biased region" description="Basic and acidic residues" evidence="5">
    <location>
        <begin position="690"/>
        <end position="701"/>
    </location>
</feature>
<dbReference type="GO" id="GO:0006310">
    <property type="term" value="P:DNA recombination"/>
    <property type="evidence" value="ECO:0007669"/>
    <property type="project" value="UniProtKB-KW"/>
</dbReference>
<dbReference type="Gene3D" id="1.10.1040.10">
    <property type="entry name" value="N-(1-d-carboxylethyl)-l-norvaline Dehydrogenase, domain 2"/>
    <property type="match status" value="1"/>
</dbReference>
<evidence type="ECO:0000256" key="2">
    <source>
        <dbReference type="ARBA" id="ARBA00022603"/>
    </source>
</evidence>
<dbReference type="GO" id="GO:0008168">
    <property type="term" value="F:methyltransferase activity"/>
    <property type="evidence" value="ECO:0007669"/>
    <property type="project" value="UniProtKB-KW"/>
</dbReference>
<dbReference type="GO" id="GO:0051287">
    <property type="term" value="F:NAD binding"/>
    <property type="evidence" value="ECO:0007669"/>
    <property type="project" value="InterPro"/>
</dbReference>
<dbReference type="InterPro" id="IPR006115">
    <property type="entry name" value="6PGDH_NADP-bd"/>
</dbReference>
<dbReference type="PROSITE" id="PS00895">
    <property type="entry name" value="3_HYDROXYISOBUT_DH"/>
    <property type="match status" value="1"/>
</dbReference>
<dbReference type="InterPro" id="IPR002204">
    <property type="entry name" value="3-OH-isobutyrate_DH-rel_CS"/>
</dbReference>
<dbReference type="Gene3D" id="1.10.443.10">
    <property type="entry name" value="Intergrase catalytic core"/>
    <property type="match status" value="1"/>
</dbReference>
<dbReference type="SUPFAM" id="SSF56349">
    <property type="entry name" value="DNA breaking-rejoining enzymes"/>
    <property type="match status" value="1"/>
</dbReference>
<dbReference type="CDD" id="cd00397">
    <property type="entry name" value="DNA_BRE_C"/>
    <property type="match status" value="1"/>
</dbReference>
<evidence type="ECO:0000259" key="7">
    <source>
        <dbReference type="Pfam" id="PF14833"/>
    </source>
</evidence>
<dbReference type="InterPro" id="IPR036291">
    <property type="entry name" value="NAD(P)-bd_dom_sf"/>
</dbReference>
<dbReference type="SUPFAM" id="SSF48179">
    <property type="entry name" value="6-phosphogluconate dehydrogenase C-terminal domain-like"/>
    <property type="match status" value="1"/>
</dbReference>
<evidence type="ECO:0000259" key="6">
    <source>
        <dbReference type="Pfam" id="PF03446"/>
    </source>
</evidence>
<feature type="compositionally biased region" description="Basic residues" evidence="5">
    <location>
        <begin position="485"/>
        <end position="504"/>
    </location>
</feature>
<dbReference type="EMBL" id="CAMXCT020000413">
    <property type="protein sequence ID" value="CAL1131834.1"/>
    <property type="molecule type" value="Genomic_DNA"/>
</dbReference>
<dbReference type="Pfam" id="PF14833">
    <property type="entry name" value="NAD_binding_11"/>
    <property type="match status" value="1"/>
</dbReference>
<reference evidence="8" key="1">
    <citation type="submission" date="2022-10" db="EMBL/GenBank/DDBJ databases">
        <authorList>
            <person name="Chen Y."/>
            <person name="Dougan E. K."/>
            <person name="Chan C."/>
            <person name="Rhodes N."/>
            <person name="Thang M."/>
        </authorList>
    </citation>
    <scope>NUCLEOTIDE SEQUENCE</scope>
</reference>
<dbReference type="InterPro" id="IPR013328">
    <property type="entry name" value="6PGD_dom2"/>
</dbReference>
<dbReference type="OrthoDB" id="21615at2759"/>
<dbReference type="InterPro" id="IPR001525">
    <property type="entry name" value="C5_MeTfrase"/>
</dbReference>
<dbReference type="Proteomes" id="UP001152797">
    <property type="component" value="Unassembled WGS sequence"/>
</dbReference>
<proteinExistence type="inferred from homology"/>
<dbReference type="Pfam" id="PF03446">
    <property type="entry name" value="NAD_binding_2"/>
    <property type="match status" value="1"/>
</dbReference>
<keyword evidence="3" id="KW-0808">Transferase</keyword>
<feature type="compositionally biased region" description="Basic and acidic residues" evidence="5">
    <location>
        <begin position="709"/>
        <end position="724"/>
    </location>
</feature>
<evidence type="ECO:0000256" key="3">
    <source>
        <dbReference type="ARBA" id="ARBA00022679"/>
    </source>
</evidence>
<dbReference type="GO" id="GO:0016491">
    <property type="term" value="F:oxidoreductase activity"/>
    <property type="evidence" value="ECO:0007669"/>
    <property type="project" value="InterPro"/>
</dbReference>
<name>A0A9P1BS44_9DINO</name>
<dbReference type="InterPro" id="IPR011010">
    <property type="entry name" value="DNA_brk_join_enz"/>
</dbReference>
<keyword evidence="11" id="KW-1185">Reference proteome</keyword>
<feature type="compositionally biased region" description="Basic and acidic residues" evidence="5">
    <location>
        <begin position="431"/>
        <end position="446"/>
    </location>
</feature>
<dbReference type="GO" id="GO:0032259">
    <property type="term" value="P:methylation"/>
    <property type="evidence" value="ECO:0007669"/>
    <property type="project" value="UniProtKB-KW"/>
</dbReference>
<dbReference type="GO" id="GO:0003677">
    <property type="term" value="F:DNA binding"/>
    <property type="evidence" value="ECO:0007669"/>
    <property type="project" value="InterPro"/>
</dbReference>
<dbReference type="InterPro" id="IPR029154">
    <property type="entry name" value="HIBADH-like_NADP-bd"/>
</dbReference>
<keyword evidence="2" id="KW-0489">Methyltransferase</keyword>
<evidence type="ECO:0000313" key="9">
    <source>
        <dbReference type="EMBL" id="CAL1131834.1"/>
    </source>
</evidence>
<dbReference type="Gene3D" id="3.40.50.150">
    <property type="entry name" value="Vaccinia Virus protein VP39"/>
    <property type="match status" value="1"/>
</dbReference>
<gene>
    <name evidence="8" type="ORF">C1SCF055_LOCUS6511</name>
</gene>
<feature type="compositionally biased region" description="Gly residues" evidence="5">
    <location>
        <begin position="399"/>
        <end position="409"/>
    </location>
</feature>
<evidence type="ECO:0000256" key="5">
    <source>
        <dbReference type="SAM" id="MobiDB-lite"/>
    </source>
</evidence>
<evidence type="ECO:0000256" key="1">
    <source>
        <dbReference type="ARBA" id="ARBA00009080"/>
    </source>
</evidence>
<comment type="caution">
    <text evidence="8">The sequence shown here is derived from an EMBL/GenBank/DDBJ whole genome shotgun (WGS) entry which is preliminary data.</text>
</comment>
<dbReference type="Pfam" id="PF00145">
    <property type="entry name" value="DNA_methylase"/>
    <property type="match status" value="1"/>
</dbReference>
<dbReference type="InterPro" id="IPR029063">
    <property type="entry name" value="SAM-dependent_MTases_sf"/>
</dbReference>
<keyword evidence="4" id="KW-0233">DNA recombination</keyword>
<dbReference type="SUPFAM" id="SSF51735">
    <property type="entry name" value="NAD(P)-binding Rossmann-fold domains"/>
    <property type="match status" value="1"/>
</dbReference>